<proteinExistence type="predicted"/>
<organism evidence="2 3">
    <name type="scientific">Paenibacillus lutrae</name>
    <dbReference type="NCBI Taxonomy" id="2078573"/>
    <lineage>
        <taxon>Bacteria</taxon>
        <taxon>Bacillati</taxon>
        <taxon>Bacillota</taxon>
        <taxon>Bacilli</taxon>
        <taxon>Bacillales</taxon>
        <taxon>Paenibacillaceae</taxon>
        <taxon>Paenibacillus</taxon>
    </lineage>
</organism>
<sequence length="405" mass="46179">MPVKWLEKNAHVLQTLESRSSLKDLEPLREMIGSASIVGLGEAAHGTHEIFKIKHRFVEFLVSEMGFTNLVLEENWGSALRLDHYVLTGEGDLSGILNPVFNTREVTDMLEWVRSYNADPRHEEKVRIIGMDIQQVDESVYNKITDYIRPRRPDLLPVVTETTKALLPDTKDISLFSSLSKEDKDRRITEAQEIRKILEQNKEDLGGQANEFQWVLQSARIIEQFTTMAAVLAEQPSEFFLKHDIAMFENAKWTQENLGRTIVWAHNGHISKENLIPFVYPKVSGQHLAEYYQEKYVTIGTSVYQGKYNAYNSQNDFGPHGTLQSNPDSINYTLGQVRKELFFVDLRKAGGLTKAWLEESHPFFAGVTAVGPDIPTTVDIPLGSLFDILIQIRKVTPSQLIRQYD</sequence>
<dbReference type="PANTHER" id="PTHR31299">
    <property type="entry name" value="ESTERASE, PUTATIVE (AFU_ORTHOLOGUE AFUA_1G05850)-RELATED"/>
    <property type="match status" value="1"/>
</dbReference>
<evidence type="ECO:0000313" key="3">
    <source>
        <dbReference type="Proteomes" id="UP000490800"/>
    </source>
</evidence>
<dbReference type="AlphaFoldDB" id="A0A7X3FEU3"/>
<dbReference type="InterPro" id="IPR052036">
    <property type="entry name" value="Hydrolase/PRTase-associated"/>
</dbReference>
<keyword evidence="1" id="KW-0175">Coiled coil</keyword>
<dbReference type="OrthoDB" id="9810066at2"/>
<dbReference type="InterPro" id="IPR007815">
    <property type="entry name" value="Emycin_Estase"/>
</dbReference>
<dbReference type="Proteomes" id="UP000490800">
    <property type="component" value="Unassembled WGS sequence"/>
</dbReference>
<dbReference type="Gene3D" id="3.40.1660.10">
    <property type="entry name" value="EreA-like (biosynthetic domain)"/>
    <property type="match status" value="1"/>
</dbReference>
<protein>
    <submittedName>
        <fullName evidence="2">Erythromycin esterase family protein</fullName>
    </submittedName>
</protein>
<accession>A0A7X3FEU3</accession>
<dbReference type="SUPFAM" id="SSF159501">
    <property type="entry name" value="EreA/ChaN-like"/>
    <property type="match status" value="1"/>
</dbReference>
<dbReference type="RefSeq" id="WP_157332536.1">
    <property type="nucleotide sequence ID" value="NZ_RHLK01000001.1"/>
</dbReference>
<dbReference type="PANTHER" id="PTHR31299:SF0">
    <property type="entry name" value="ESTERASE, PUTATIVE (AFU_ORTHOLOGUE AFUA_1G05850)-RELATED"/>
    <property type="match status" value="1"/>
</dbReference>
<name>A0A7X3FEU3_9BACL</name>
<dbReference type="Gene3D" id="3.30.1870.10">
    <property type="entry name" value="EreA-like, domain 2"/>
    <property type="match status" value="1"/>
</dbReference>
<dbReference type="Pfam" id="PF05139">
    <property type="entry name" value="Erythro_esteras"/>
    <property type="match status" value="1"/>
</dbReference>
<dbReference type="EMBL" id="RHLK01000001">
    <property type="protein sequence ID" value="MVO98391.1"/>
    <property type="molecule type" value="Genomic_DNA"/>
</dbReference>
<dbReference type="InterPro" id="IPR014622">
    <property type="entry name" value="UCP036794_erythomycin"/>
</dbReference>
<evidence type="ECO:0000256" key="1">
    <source>
        <dbReference type="SAM" id="Coils"/>
    </source>
</evidence>
<gene>
    <name evidence="2" type="ORF">EDM21_02380</name>
</gene>
<dbReference type="GO" id="GO:0046677">
    <property type="term" value="P:response to antibiotic"/>
    <property type="evidence" value="ECO:0007669"/>
    <property type="project" value="InterPro"/>
</dbReference>
<feature type="coiled-coil region" evidence="1">
    <location>
        <begin position="181"/>
        <end position="208"/>
    </location>
</feature>
<dbReference type="Gene3D" id="1.20.1440.30">
    <property type="entry name" value="Biosynthetic Protein domain"/>
    <property type="match status" value="1"/>
</dbReference>
<evidence type="ECO:0000313" key="2">
    <source>
        <dbReference type="EMBL" id="MVO98391.1"/>
    </source>
</evidence>
<comment type="caution">
    <text evidence="2">The sequence shown here is derived from an EMBL/GenBank/DDBJ whole genome shotgun (WGS) entry which is preliminary data.</text>
</comment>
<dbReference type="CDD" id="cd14728">
    <property type="entry name" value="Ere-like"/>
    <property type="match status" value="1"/>
</dbReference>
<dbReference type="PIRSF" id="PIRSF036794">
    <property type="entry name" value="UCP_erythr_ester"/>
    <property type="match status" value="1"/>
</dbReference>
<keyword evidence="3" id="KW-1185">Reference proteome</keyword>
<reference evidence="2 3" key="1">
    <citation type="journal article" date="2019" name="Microorganisms">
        <title>Paenibacillus lutrae sp. nov., A Chitinolytic Species Isolated from A River Otter in Castril Natural Park, Granada, Spain.</title>
        <authorList>
            <person name="Rodriguez M."/>
            <person name="Reina J.C."/>
            <person name="Bejar V."/>
            <person name="Llamas I."/>
        </authorList>
    </citation>
    <scope>NUCLEOTIDE SEQUENCE [LARGE SCALE GENOMIC DNA]</scope>
    <source>
        <strain evidence="2 3">N10</strain>
    </source>
</reference>